<dbReference type="PROSITE" id="PS51748">
    <property type="entry name" value="HEXOKINASE_2"/>
    <property type="match status" value="1"/>
</dbReference>
<dbReference type="GO" id="GO:0006096">
    <property type="term" value="P:glycolytic process"/>
    <property type="evidence" value="ECO:0007669"/>
    <property type="project" value="UniProtKB-UniPathway"/>
</dbReference>
<dbReference type="InterPro" id="IPR022672">
    <property type="entry name" value="Hexokinase_N"/>
</dbReference>
<proteinExistence type="inferred from homology"/>
<evidence type="ECO:0000259" key="7">
    <source>
        <dbReference type="Pfam" id="PF00349"/>
    </source>
</evidence>
<dbReference type="Pfam" id="PF00349">
    <property type="entry name" value="Hexokinase_1"/>
    <property type="match status" value="1"/>
</dbReference>
<evidence type="ECO:0000256" key="4">
    <source>
        <dbReference type="ARBA" id="ARBA00022777"/>
    </source>
</evidence>
<dbReference type="Proteomes" id="UP000800092">
    <property type="component" value="Unassembled WGS sequence"/>
</dbReference>
<keyword evidence="10" id="KW-1185">Reference proteome</keyword>
<dbReference type="Gene3D" id="3.40.367.20">
    <property type="match status" value="1"/>
</dbReference>
<dbReference type="GO" id="GO:0019158">
    <property type="term" value="F:mannokinase activity"/>
    <property type="evidence" value="ECO:0007669"/>
    <property type="project" value="TreeGrafter"/>
</dbReference>
<dbReference type="OrthoDB" id="419537at2759"/>
<dbReference type="GO" id="GO:0001678">
    <property type="term" value="P:intracellular glucose homeostasis"/>
    <property type="evidence" value="ECO:0007669"/>
    <property type="project" value="InterPro"/>
</dbReference>
<dbReference type="EMBL" id="ML991771">
    <property type="protein sequence ID" value="KAF2240113.1"/>
    <property type="molecule type" value="Genomic_DNA"/>
</dbReference>
<dbReference type="InterPro" id="IPR022673">
    <property type="entry name" value="Hexokinase_C"/>
</dbReference>
<comment type="similarity">
    <text evidence="1 6">Belongs to the hexokinase family.</text>
</comment>
<dbReference type="GO" id="GO:0004340">
    <property type="term" value="F:glucokinase activity"/>
    <property type="evidence" value="ECO:0007669"/>
    <property type="project" value="TreeGrafter"/>
</dbReference>
<dbReference type="Pfam" id="PF03727">
    <property type="entry name" value="Hexokinase_2"/>
    <property type="match status" value="1"/>
</dbReference>
<evidence type="ECO:0000256" key="2">
    <source>
        <dbReference type="ARBA" id="ARBA00022679"/>
    </source>
</evidence>
<keyword evidence="6" id="KW-0324">Glycolysis</keyword>
<dbReference type="EC" id="2.7.1.-" evidence="6"/>
<dbReference type="SUPFAM" id="SSF53067">
    <property type="entry name" value="Actin-like ATPase domain"/>
    <property type="match status" value="2"/>
</dbReference>
<evidence type="ECO:0000313" key="9">
    <source>
        <dbReference type="EMBL" id="KAF2240113.1"/>
    </source>
</evidence>
<evidence type="ECO:0000256" key="1">
    <source>
        <dbReference type="ARBA" id="ARBA00009225"/>
    </source>
</evidence>
<dbReference type="AlphaFoldDB" id="A0A6A6HRE8"/>
<dbReference type="GO" id="GO:0005739">
    <property type="term" value="C:mitochondrion"/>
    <property type="evidence" value="ECO:0007669"/>
    <property type="project" value="TreeGrafter"/>
</dbReference>
<dbReference type="GO" id="GO:0005524">
    <property type="term" value="F:ATP binding"/>
    <property type="evidence" value="ECO:0007669"/>
    <property type="project" value="UniProtKB-UniRule"/>
</dbReference>
<sequence length="537" mass="57794">MAGAQVGDTTRAESMGADATLDTALSAFTDCIKYTCLHTLAVKVSDKFRQLALSSEQHFLPMPVRGLPSGEETGKFISIDVGGTNLRVGFVELFGKDGLDGGDGPSRELIRKAHERSWPIEDHLKVDKAEDLFAWIGACITDVIRSGYAELSAAEKEELFIGITFSFPMTQTLLGEATLLPMGKGFAITSNLNLGKMLLAGYQRQCDAAEANVVNMAKSSASLEASYKLPKLKLVAIANDTISTFISVAYAVKARPNSRTAMGLIAGTGTNAAIPLRLDYFSSSKTAHSRTSFIGDSAEADAIVTNTEWSVHPTGDPLFELDIPTKWDKQLDEHLPPNFRGFQPFEYMTAGRYLGEIVRLVLHDIVSHGNGMDKILPLLITQNSISTASVAAAAALDSDVNSLAEPFAKFPTALKAIVQPISKAVMDRSAALMAAYVVGLLALAGDITLQGLNDELAKRNKDEDFVEEELVVAYTGGLISSNPGYRQSCEYWMNELIRNSSWRNQGKQIVLKEALDGGVIGAAVLAGTAMRSRAELT</sequence>
<protein>
    <recommendedName>
        <fullName evidence="6">Phosphotransferase</fullName>
        <ecNumber evidence="6">2.7.1.-</ecNumber>
    </recommendedName>
</protein>
<evidence type="ECO:0000313" key="10">
    <source>
        <dbReference type="Proteomes" id="UP000800092"/>
    </source>
</evidence>
<accession>A0A6A6HRE8</accession>
<dbReference type="InterPro" id="IPR043129">
    <property type="entry name" value="ATPase_NBD"/>
</dbReference>
<dbReference type="GO" id="GO:0008865">
    <property type="term" value="F:fructokinase activity"/>
    <property type="evidence" value="ECO:0007669"/>
    <property type="project" value="TreeGrafter"/>
</dbReference>
<evidence type="ECO:0000256" key="6">
    <source>
        <dbReference type="RuleBase" id="RU362007"/>
    </source>
</evidence>
<dbReference type="PRINTS" id="PR00475">
    <property type="entry name" value="HEXOKINASE"/>
</dbReference>
<organism evidence="9 10">
    <name type="scientific">Viridothelium virens</name>
    <name type="common">Speckled blister lichen</name>
    <name type="synonym">Trypethelium virens</name>
    <dbReference type="NCBI Taxonomy" id="1048519"/>
    <lineage>
        <taxon>Eukaryota</taxon>
        <taxon>Fungi</taxon>
        <taxon>Dikarya</taxon>
        <taxon>Ascomycota</taxon>
        <taxon>Pezizomycotina</taxon>
        <taxon>Dothideomycetes</taxon>
        <taxon>Dothideomycetes incertae sedis</taxon>
        <taxon>Trypetheliales</taxon>
        <taxon>Trypetheliaceae</taxon>
        <taxon>Viridothelium</taxon>
    </lineage>
</organism>
<keyword evidence="3 6" id="KW-0547">Nucleotide-binding</keyword>
<evidence type="ECO:0000256" key="5">
    <source>
        <dbReference type="ARBA" id="ARBA00022840"/>
    </source>
</evidence>
<dbReference type="Gene3D" id="3.30.420.40">
    <property type="match status" value="1"/>
</dbReference>
<evidence type="ECO:0000259" key="8">
    <source>
        <dbReference type="Pfam" id="PF03727"/>
    </source>
</evidence>
<keyword evidence="2 6" id="KW-0808">Transferase</keyword>
<keyword evidence="5 6" id="KW-0067">ATP-binding</keyword>
<evidence type="ECO:0000256" key="3">
    <source>
        <dbReference type="ARBA" id="ARBA00022741"/>
    </source>
</evidence>
<dbReference type="GO" id="GO:0005536">
    <property type="term" value="F:D-glucose binding"/>
    <property type="evidence" value="ECO:0007669"/>
    <property type="project" value="InterPro"/>
</dbReference>
<dbReference type="InterPro" id="IPR001312">
    <property type="entry name" value="Hexokinase"/>
</dbReference>
<keyword evidence="4 6" id="KW-0418">Kinase</keyword>
<feature type="domain" description="Hexokinase C-terminal" evidence="8">
    <location>
        <begin position="262"/>
        <end position="526"/>
    </location>
</feature>
<dbReference type="PANTHER" id="PTHR19443:SF29">
    <property type="entry name" value="PHOSPHOTRANSFERASE"/>
    <property type="match status" value="1"/>
</dbReference>
<dbReference type="PANTHER" id="PTHR19443">
    <property type="entry name" value="HEXOKINASE"/>
    <property type="match status" value="1"/>
</dbReference>
<name>A0A6A6HRE8_VIRVR</name>
<dbReference type="CDD" id="cd24000">
    <property type="entry name" value="ASKHA_NBD_HK"/>
    <property type="match status" value="1"/>
</dbReference>
<feature type="domain" description="Hexokinase N-terminal" evidence="7">
    <location>
        <begin position="50"/>
        <end position="250"/>
    </location>
</feature>
<dbReference type="GO" id="GO:0006013">
    <property type="term" value="P:mannose metabolic process"/>
    <property type="evidence" value="ECO:0007669"/>
    <property type="project" value="TreeGrafter"/>
</dbReference>
<dbReference type="GO" id="GO:0006006">
    <property type="term" value="P:glucose metabolic process"/>
    <property type="evidence" value="ECO:0007669"/>
    <property type="project" value="TreeGrafter"/>
</dbReference>
<dbReference type="GO" id="GO:0005829">
    <property type="term" value="C:cytosol"/>
    <property type="evidence" value="ECO:0007669"/>
    <property type="project" value="TreeGrafter"/>
</dbReference>
<gene>
    <name evidence="9" type="ORF">EV356DRAFT_495989</name>
</gene>
<reference evidence="9" key="1">
    <citation type="journal article" date="2020" name="Stud. Mycol.">
        <title>101 Dothideomycetes genomes: a test case for predicting lifestyles and emergence of pathogens.</title>
        <authorList>
            <person name="Haridas S."/>
            <person name="Albert R."/>
            <person name="Binder M."/>
            <person name="Bloem J."/>
            <person name="Labutti K."/>
            <person name="Salamov A."/>
            <person name="Andreopoulos B."/>
            <person name="Baker S."/>
            <person name="Barry K."/>
            <person name="Bills G."/>
            <person name="Bluhm B."/>
            <person name="Cannon C."/>
            <person name="Castanera R."/>
            <person name="Culley D."/>
            <person name="Daum C."/>
            <person name="Ezra D."/>
            <person name="Gonzalez J."/>
            <person name="Henrissat B."/>
            <person name="Kuo A."/>
            <person name="Liang C."/>
            <person name="Lipzen A."/>
            <person name="Lutzoni F."/>
            <person name="Magnuson J."/>
            <person name="Mondo S."/>
            <person name="Nolan M."/>
            <person name="Ohm R."/>
            <person name="Pangilinan J."/>
            <person name="Park H.-J."/>
            <person name="Ramirez L."/>
            <person name="Alfaro M."/>
            <person name="Sun H."/>
            <person name="Tritt A."/>
            <person name="Yoshinaga Y."/>
            <person name="Zwiers L.-H."/>
            <person name="Turgeon B."/>
            <person name="Goodwin S."/>
            <person name="Spatafora J."/>
            <person name="Crous P."/>
            <person name="Grigoriev I."/>
        </authorList>
    </citation>
    <scope>NUCLEOTIDE SEQUENCE</scope>
    <source>
        <strain evidence="9">Tuck. ex Michener</strain>
    </source>
</reference>
<dbReference type="UniPathway" id="UPA00109">
    <property type="reaction ID" value="UER00180"/>
</dbReference>